<keyword evidence="1" id="KW-0812">Transmembrane</keyword>
<protein>
    <submittedName>
        <fullName evidence="2">Uncharacterized protein</fullName>
    </submittedName>
</protein>
<evidence type="ECO:0000313" key="2">
    <source>
        <dbReference type="EMBL" id="CAG2257712.1"/>
    </source>
</evidence>
<comment type="caution">
    <text evidence="2">The sequence shown here is derived from an EMBL/GenBank/DDBJ whole genome shotgun (WGS) entry which is preliminary data.</text>
</comment>
<dbReference type="AlphaFoldDB" id="A0A8S3VKA5"/>
<evidence type="ECO:0000256" key="1">
    <source>
        <dbReference type="SAM" id="Phobius"/>
    </source>
</evidence>
<dbReference type="Proteomes" id="UP000683360">
    <property type="component" value="Unassembled WGS sequence"/>
</dbReference>
<evidence type="ECO:0000313" key="3">
    <source>
        <dbReference type="Proteomes" id="UP000683360"/>
    </source>
</evidence>
<organism evidence="2 3">
    <name type="scientific">Mytilus edulis</name>
    <name type="common">Blue mussel</name>
    <dbReference type="NCBI Taxonomy" id="6550"/>
    <lineage>
        <taxon>Eukaryota</taxon>
        <taxon>Metazoa</taxon>
        <taxon>Spiralia</taxon>
        <taxon>Lophotrochozoa</taxon>
        <taxon>Mollusca</taxon>
        <taxon>Bivalvia</taxon>
        <taxon>Autobranchia</taxon>
        <taxon>Pteriomorphia</taxon>
        <taxon>Mytilida</taxon>
        <taxon>Mytiloidea</taxon>
        <taxon>Mytilidae</taxon>
        <taxon>Mytilinae</taxon>
        <taxon>Mytilus</taxon>
    </lineage>
</organism>
<dbReference type="OrthoDB" id="6101981at2759"/>
<keyword evidence="1" id="KW-1133">Transmembrane helix</keyword>
<feature type="transmembrane region" description="Helical" evidence="1">
    <location>
        <begin position="222"/>
        <end position="242"/>
    </location>
</feature>
<accession>A0A8S3VKA5</accession>
<keyword evidence="3" id="KW-1185">Reference proteome</keyword>
<proteinExistence type="predicted"/>
<gene>
    <name evidence="2" type="ORF">MEDL_68902</name>
</gene>
<sequence length="369" mass="41277">MNLSKKPRKNVKHSTILSCISNDIEDMHITLSQLNSSTDLNLRNIDSNCKDVISKFTSMKENIITKLDECENKLVKELKLRQEEVVAKVMHQNERANKACSDDLEQVALTSNVYNLEIEGFQNDLAELVEQPVSISISQVPSTIVHKARNLLQAQFVSIASVQPILSKFTLSESLQLNKVHQRDIGVVLSEDEHIILYRDSSTSILKCSATLERIASCRMKGLVNIVFILPGTYTAIVSLSGRKRSYFVNLRTMHKPEKSIFPDVIGGIHATADKILAGSTSQLHLLNHNGQILSTFEATIATKWNAIRYVRLCENDTILYSDSKAVYVYSLDQQNKCLYTCTDTLDSGIEAIEIDTEGNIYVLLPGKS</sequence>
<keyword evidence="1" id="KW-0472">Membrane</keyword>
<dbReference type="EMBL" id="CAJPWZ010003331">
    <property type="protein sequence ID" value="CAG2257712.1"/>
    <property type="molecule type" value="Genomic_DNA"/>
</dbReference>
<name>A0A8S3VKA5_MYTED</name>
<dbReference type="SUPFAM" id="SSF63829">
    <property type="entry name" value="Calcium-dependent phosphotriesterase"/>
    <property type="match status" value="1"/>
</dbReference>
<reference evidence="2" key="1">
    <citation type="submission" date="2021-03" db="EMBL/GenBank/DDBJ databases">
        <authorList>
            <person name="Bekaert M."/>
        </authorList>
    </citation>
    <scope>NUCLEOTIDE SEQUENCE</scope>
</reference>